<protein>
    <submittedName>
        <fullName evidence="1">Uncharacterized protein</fullName>
    </submittedName>
</protein>
<dbReference type="SUPFAM" id="SSF63829">
    <property type="entry name" value="Calcium-dependent phosphotriesterase"/>
    <property type="match status" value="1"/>
</dbReference>
<gene>
    <name evidence="1" type="ORF">OVN521_LOCUS47139</name>
</gene>
<sequence>IAVADHDNNRIQFFDENGDVKRILDKEANPLFNFQGVHGLVLTYDGGLLITDYKRSGKHRLFIFA</sequence>
<evidence type="ECO:0000313" key="1">
    <source>
        <dbReference type="EMBL" id="CAF4662339.1"/>
    </source>
</evidence>
<feature type="non-terminal residue" evidence="1">
    <location>
        <position position="1"/>
    </location>
</feature>
<proteinExistence type="predicted"/>
<keyword evidence="2" id="KW-1185">Reference proteome</keyword>
<dbReference type="InterPro" id="IPR011042">
    <property type="entry name" value="6-blade_b-propeller_TolB-like"/>
</dbReference>
<dbReference type="AlphaFoldDB" id="A0A821G9I4"/>
<dbReference type="Gene3D" id="2.120.10.30">
    <property type="entry name" value="TolB, C-terminal domain"/>
    <property type="match status" value="1"/>
</dbReference>
<evidence type="ECO:0000313" key="2">
    <source>
        <dbReference type="Proteomes" id="UP000663866"/>
    </source>
</evidence>
<accession>A0A821G9I4</accession>
<organism evidence="1 2">
    <name type="scientific">Rotaria magnacalcarata</name>
    <dbReference type="NCBI Taxonomy" id="392030"/>
    <lineage>
        <taxon>Eukaryota</taxon>
        <taxon>Metazoa</taxon>
        <taxon>Spiralia</taxon>
        <taxon>Gnathifera</taxon>
        <taxon>Rotifera</taxon>
        <taxon>Eurotatoria</taxon>
        <taxon>Bdelloidea</taxon>
        <taxon>Philodinida</taxon>
        <taxon>Philodinidae</taxon>
        <taxon>Rotaria</taxon>
    </lineage>
</organism>
<comment type="caution">
    <text evidence="1">The sequence shown here is derived from an EMBL/GenBank/DDBJ whole genome shotgun (WGS) entry which is preliminary data.</text>
</comment>
<reference evidence="1" key="1">
    <citation type="submission" date="2021-02" db="EMBL/GenBank/DDBJ databases">
        <authorList>
            <person name="Nowell W R."/>
        </authorList>
    </citation>
    <scope>NUCLEOTIDE SEQUENCE</scope>
</reference>
<name>A0A821G9I4_9BILA</name>
<dbReference type="EMBL" id="CAJOBG010090175">
    <property type="protein sequence ID" value="CAF4662339.1"/>
    <property type="molecule type" value="Genomic_DNA"/>
</dbReference>
<dbReference type="Proteomes" id="UP000663866">
    <property type="component" value="Unassembled WGS sequence"/>
</dbReference>